<keyword evidence="6" id="KW-0175">Coiled coil</keyword>
<evidence type="ECO:0000313" key="9">
    <source>
        <dbReference type="EMBL" id="KAL0909958.1"/>
    </source>
</evidence>
<dbReference type="Pfam" id="PF23007">
    <property type="entry name" value="DnaA_N-like_STI"/>
    <property type="match status" value="1"/>
</dbReference>
<dbReference type="Pfam" id="PF12169">
    <property type="entry name" value="DNA_pol3_gamma3"/>
    <property type="match status" value="1"/>
</dbReference>
<evidence type="ECO:0000256" key="7">
    <source>
        <dbReference type="SAM" id="MobiDB-lite"/>
    </source>
</evidence>
<dbReference type="CDD" id="cd18137">
    <property type="entry name" value="HLD_clamp_pol_III_gamma_tau"/>
    <property type="match status" value="1"/>
</dbReference>
<protein>
    <recommendedName>
        <fullName evidence="8">Plant heme peroxidase family profile domain-containing protein</fullName>
    </recommendedName>
</protein>
<evidence type="ECO:0000313" key="10">
    <source>
        <dbReference type="Proteomes" id="UP001552299"/>
    </source>
</evidence>
<feature type="region of interest" description="Disordered" evidence="7">
    <location>
        <begin position="1017"/>
        <end position="1043"/>
    </location>
</feature>
<dbReference type="InterPro" id="IPR050238">
    <property type="entry name" value="DNA_Rep/Repair_Clamp_Loader"/>
</dbReference>
<dbReference type="Gene3D" id="1.10.8.60">
    <property type="match status" value="1"/>
</dbReference>
<name>A0ABD0UIF0_DENTH</name>
<evidence type="ECO:0000256" key="6">
    <source>
        <dbReference type="ARBA" id="ARBA00023054"/>
    </source>
</evidence>
<accession>A0ABD0UIF0</accession>
<reference evidence="9 10" key="1">
    <citation type="journal article" date="2024" name="Plant Biotechnol. J.">
        <title>Dendrobium thyrsiflorum genome and its molecular insights into genes involved in important horticultural traits.</title>
        <authorList>
            <person name="Chen B."/>
            <person name="Wang J.Y."/>
            <person name="Zheng P.J."/>
            <person name="Li K.L."/>
            <person name="Liang Y.M."/>
            <person name="Chen X.F."/>
            <person name="Zhang C."/>
            <person name="Zhao X."/>
            <person name="He X."/>
            <person name="Zhang G.Q."/>
            <person name="Liu Z.J."/>
            <person name="Xu Q."/>
        </authorList>
    </citation>
    <scope>NUCLEOTIDE SEQUENCE [LARGE SCALE GENOMIC DNA]</scope>
    <source>
        <strain evidence="9">GZMU011</strain>
    </source>
</reference>
<evidence type="ECO:0000256" key="1">
    <source>
        <dbReference type="ARBA" id="ARBA00006360"/>
    </source>
</evidence>
<keyword evidence="4" id="KW-0862">Zinc</keyword>
<dbReference type="InterPro" id="IPR054506">
    <property type="entry name" value="DnaA_N-like_STI"/>
</dbReference>
<sequence length="1224" mass="136513">MVEKVVAPSELHLKKELTALQKAHFLRDPETCSSWRSPLSSKSVSAYHFCHDNKIKYISTGEKTASGLLKIPHRHEKKRKKVYLCNWKNHSSISRESGIKLNEDEKQPYVGCSSEDELSNSENEETVGDRKLVPTGATNVCNIRGRNLTTPLRSSASRLKKTANSKRQGVKHSSITKRINLPISPLGVLSSIEQSDDTEYCNSEDAQDLGFDLLCKAAYHSPSASPLFPGSGCANWSRTSKLFRSARREGSSHSCTPASTSSYYRKIGRKPSPVGSCSGTTASFEGDGFDQLDLPVRQGCGIPCYRSMRNRDEGRRECNSPALSDTMKKGGCIFGRRQTLYNKQRSTGFTMPKIFSTSPNGLPLLKNNCDDTSSDDLSTNLVEIDLEALSRLDGRRWSSCKSQEAFELAEPGERSLNNAYNKSLNLMHKPRTFDEIVGQNIVVQSLMNAILRGRIAPAYLFHGPPGTGKKSAARIFATALNCLAAEGNKPCYFCKECTAFYGESGSLVIEASASNKKSIERLGYFMKNMTMTSRQLQYRICIIDECHLLASKMWFKFLRFLEKPSSHIVFIFITINHEHLPRAIVSRVQKYIFSKIKDVDIIRQLRMLASAENLDIEMDALSLIAMNADGSLQNAETILYQLGALGKKITTSHVNELVGIISDEKLLNLLEVAMSSKTAETVKMSRELMDSGVDPMSLLSQLAGLIMDIIGGTKTLADSNFDEVVVGGRTLTECDLKRLEQALKILSDAEKQLKHSSEHSSLLTTALLQLASRKNIESTQPNISGKHTTAKMADIKICSAFSSRSSNLLALRELSSASVTSIRSRRPTPCGYQTTSRMFTAVEPAKIQSVKRGSSEDALLLYDATQKTWKLSEIWRTCIEKCYSKTLRQMLSVHGRLISLTENEGILIAFIAFVDSCIKLRAERYSSSIANLLEMVLKRNVRVKMGLIPDDSFNFKPPLDSLTEQYMAKLEFLDNQRKMLLDGMKGSPYKDETIFPRKIRDAFEGAGHIKLEKCSSSFPQDDTFQSGSSSGSSEENDGSSALKEKRMEIAVLNMDTKTSSNGQKLENAWMQAAENGISGYPVLSKTDKNVSIHHNGWNGQLFYDPSVAMDRPMKRWEDERNHGINALKLYDIQTQHKSQVVGDKINYAISPSLLHSNSYGNNFGKENLEYESGPGCSGLFCWKTNRLHRQQVKPEVHRRFQKASHILFCGQRAKSRMRGGISRR</sequence>
<dbReference type="GO" id="GO:0005524">
    <property type="term" value="F:ATP binding"/>
    <property type="evidence" value="ECO:0007669"/>
    <property type="project" value="UniProtKB-KW"/>
</dbReference>
<dbReference type="PROSITE" id="PS50873">
    <property type="entry name" value="PEROXIDASE_4"/>
    <property type="match status" value="1"/>
</dbReference>
<dbReference type="InterPro" id="IPR002016">
    <property type="entry name" value="Haem_peroxidase"/>
</dbReference>
<dbReference type="NCBIfam" id="TIGR02397">
    <property type="entry name" value="dnaX_nterm"/>
    <property type="match status" value="1"/>
</dbReference>
<keyword evidence="10" id="KW-1185">Reference proteome</keyword>
<dbReference type="SUPFAM" id="SSF48019">
    <property type="entry name" value="post-AAA+ oligomerization domain-like"/>
    <property type="match status" value="1"/>
</dbReference>
<dbReference type="PANTHER" id="PTHR11669:SF63">
    <property type="entry name" value="PROTEIN STICHEL"/>
    <property type="match status" value="1"/>
</dbReference>
<keyword evidence="2" id="KW-0479">Metal-binding</keyword>
<dbReference type="AlphaFoldDB" id="A0ABD0UIF0"/>
<evidence type="ECO:0000256" key="3">
    <source>
        <dbReference type="ARBA" id="ARBA00022741"/>
    </source>
</evidence>
<evidence type="ECO:0000256" key="4">
    <source>
        <dbReference type="ARBA" id="ARBA00022833"/>
    </source>
</evidence>
<keyword evidence="5" id="KW-0067">ATP-binding</keyword>
<dbReference type="InterPro" id="IPR022754">
    <property type="entry name" value="DNA_pol_III_gamma-3"/>
</dbReference>
<evidence type="ECO:0000259" key="8">
    <source>
        <dbReference type="PROSITE" id="PS50873"/>
    </source>
</evidence>
<comment type="caution">
    <text evidence="9">The sequence shown here is derived from an EMBL/GenBank/DDBJ whole genome shotgun (WGS) entry which is preliminary data.</text>
</comment>
<dbReference type="Pfam" id="PF13177">
    <property type="entry name" value="DNA_pol3_delta2"/>
    <property type="match status" value="1"/>
</dbReference>
<feature type="domain" description="Plant heme peroxidase family profile" evidence="8">
    <location>
        <begin position="141"/>
        <end position="393"/>
    </location>
</feature>
<evidence type="ECO:0000256" key="2">
    <source>
        <dbReference type="ARBA" id="ARBA00022723"/>
    </source>
</evidence>
<dbReference type="EMBL" id="JANQDX010000016">
    <property type="protein sequence ID" value="KAL0909958.1"/>
    <property type="molecule type" value="Genomic_DNA"/>
</dbReference>
<dbReference type="GO" id="GO:0046872">
    <property type="term" value="F:metal ion binding"/>
    <property type="evidence" value="ECO:0007669"/>
    <property type="project" value="UniProtKB-KW"/>
</dbReference>
<organism evidence="9 10">
    <name type="scientific">Dendrobium thyrsiflorum</name>
    <name type="common">Pinecone-like raceme dendrobium</name>
    <name type="synonym">Orchid</name>
    <dbReference type="NCBI Taxonomy" id="117978"/>
    <lineage>
        <taxon>Eukaryota</taxon>
        <taxon>Viridiplantae</taxon>
        <taxon>Streptophyta</taxon>
        <taxon>Embryophyta</taxon>
        <taxon>Tracheophyta</taxon>
        <taxon>Spermatophyta</taxon>
        <taxon>Magnoliopsida</taxon>
        <taxon>Liliopsida</taxon>
        <taxon>Asparagales</taxon>
        <taxon>Orchidaceae</taxon>
        <taxon>Epidendroideae</taxon>
        <taxon>Malaxideae</taxon>
        <taxon>Dendrobiinae</taxon>
        <taxon>Dendrobium</taxon>
    </lineage>
</organism>
<keyword evidence="3" id="KW-0547">Nucleotide-binding</keyword>
<dbReference type="InterPro" id="IPR045085">
    <property type="entry name" value="HLD_clamp_pol_III_gamma_tau"/>
</dbReference>
<gene>
    <name evidence="9" type="ORF">M5K25_020873</name>
</gene>
<evidence type="ECO:0000256" key="5">
    <source>
        <dbReference type="ARBA" id="ARBA00022840"/>
    </source>
</evidence>
<proteinExistence type="inferred from homology"/>
<dbReference type="InterPro" id="IPR008921">
    <property type="entry name" value="DNA_pol3_clamp-load_cplx_C"/>
</dbReference>
<comment type="similarity">
    <text evidence="1">Belongs to the DnaX/STICHEL family.</text>
</comment>
<dbReference type="SUPFAM" id="SSF52540">
    <property type="entry name" value="P-loop containing nucleoside triphosphate hydrolases"/>
    <property type="match status" value="1"/>
</dbReference>
<dbReference type="PANTHER" id="PTHR11669">
    <property type="entry name" value="REPLICATION FACTOR C / DNA POLYMERASE III GAMMA-TAU SUBUNIT"/>
    <property type="match status" value="1"/>
</dbReference>
<dbReference type="InterPro" id="IPR027417">
    <property type="entry name" value="P-loop_NTPase"/>
</dbReference>
<dbReference type="Proteomes" id="UP001552299">
    <property type="component" value="Unassembled WGS sequence"/>
</dbReference>
<dbReference type="Gene3D" id="1.20.272.10">
    <property type="match status" value="1"/>
</dbReference>
<dbReference type="InterPro" id="IPR012763">
    <property type="entry name" value="DNA_pol_III_sug/sutau_N"/>
</dbReference>
<dbReference type="CDD" id="cd00009">
    <property type="entry name" value="AAA"/>
    <property type="match status" value="1"/>
</dbReference>
<dbReference type="Gene3D" id="3.40.50.300">
    <property type="entry name" value="P-loop containing nucleotide triphosphate hydrolases"/>
    <property type="match status" value="1"/>
</dbReference>